<proteinExistence type="predicted"/>
<feature type="compositionally biased region" description="Low complexity" evidence="1">
    <location>
        <begin position="118"/>
        <end position="128"/>
    </location>
</feature>
<dbReference type="GeneID" id="26244121"/>
<accession>A0A7D5YSU0</accession>
<feature type="compositionally biased region" description="Pro residues" evidence="1">
    <location>
        <begin position="424"/>
        <end position="435"/>
    </location>
</feature>
<evidence type="ECO:0000256" key="2">
    <source>
        <dbReference type="SAM" id="Phobius"/>
    </source>
</evidence>
<evidence type="ECO:0000256" key="1">
    <source>
        <dbReference type="SAM" id="MobiDB-lite"/>
    </source>
</evidence>
<feature type="region of interest" description="Disordered" evidence="1">
    <location>
        <begin position="77"/>
        <end position="169"/>
    </location>
</feature>
<feature type="region of interest" description="Disordered" evidence="1">
    <location>
        <begin position="230"/>
        <end position="301"/>
    </location>
</feature>
<dbReference type="OrthoDB" id="4961425at2759"/>
<reference evidence="3 4" key="1">
    <citation type="submission" date="2020-07" db="EMBL/GenBank/DDBJ databases">
        <title>Telomere length de novo assembly of all 7 chromosomes of the fungus, Metarhizium brunneum, using a novel assembly pipeline.</title>
        <authorList>
            <person name="Saud z."/>
            <person name="Kortsinoglou A."/>
            <person name="Kouvelis V.N."/>
            <person name="Butt T.M."/>
        </authorList>
    </citation>
    <scope>NUCLEOTIDE SEQUENCE [LARGE SCALE GENOMIC DNA]</scope>
    <source>
        <strain evidence="3 4">4556</strain>
    </source>
</reference>
<keyword evidence="2" id="KW-0472">Membrane</keyword>
<protein>
    <submittedName>
        <fullName evidence="3">Uncharacterized protein</fullName>
    </submittedName>
</protein>
<gene>
    <name evidence="3" type="ORF">G6M90_00g033930</name>
</gene>
<dbReference type="KEGG" id="mbrn:26244121"/>
<evidence type="ECO:0000313" key="3">
    <source>
        <dbReference type="EMBL" id="QLI68021.1"/>
    </source>
</evidence>
<feature type="compositionally biased region" description="Basic and acidic residues" evidence="1">
    <location>
        <begin position="289"/>
        <end position="301"/>
    </location>
</feature>
<organism evidence="3 4">
    <name type="scientific">Metarhizium brunneum</name>
    <dbReference type="NCBI Taxonomy" id="500148"/>
    <lineage>
        <taxon>Eukaryota</taxon>
        <taxon>Fungi</taxon>
        <taxon>Dikarya</taxon>
        <taxon>Ascomycota</taxon>
        <taxon>Pezizomycotina</taxon>
        <taxon>Sordariomycetes</taxon>
        <taxon>Hypocreomycetidae</taxon>
        <taxon>Hypocreales</taxon>
        <taxon>Clavicipitaceae</taxon>
        <taxon>Metarhizium</taxon>
    </lineage>
</organism>
<name>A0A7D5YSU0_9HYPO</name>
<feature type="region of interest" description="Disordered" evidence="1">
    <location>
        <begin position="314"/>
        <end position="435"/>
    </location>
</feature>
<feature type="compositionally biased region" description="Polar residues" evidence="1">
    <location>
        <begin position="370"/>
        <end position="380"/>
    </location>
</feature>
<feature type="compositionally biased region" description="Basic and acidic residues" evidence="1">
    <location>
        <begin position="470"/>
        <end position="487"/>
    </location>
</feature>
<keyword evidence="2" id="KW-1133">Transmembrane helix</keyword>
<keyword evidence="2" id="KW-0812">Transmembrane</keyword>
<evidence type="ECO:0000313" key="4">
    <source>
        <dbReference type="Proteomes" id="UP000510686"/>
    </source>
</evidence>
<dbReference type="Proteomes" id="UP000510686">
    <property type="component" value="Chromosome 2"/>
</dbReference>
<keyword evidence="4" id="KW-1185">Reference proteome</keyword>
<feature type="region of interest" description="Disordered" evidence="1">
    <location>
        <begin position="461"/>
        <end position="497"/>
    </location>
</feature>
<dbReference type="EMBL" id="CP058933">
    <property type="protein sequence ID" value="QLI68021.1"/>
    <property type="molecule type" value="Genomic_DNA"/>
</dbReference>
<feature type="transmembrane region" description="Helical" evidence="2">
    <location>
        <begin position="201"/>
        <end position="224"/>
    </location>
</feature>
<dbReference type="AlphaFoldDB" id="A0A7D5YSU0"/>
<sequence>MVATLFVRQAAPGLSFMSALVRTTASADARTNNKATTRTTAAEAAVARAEQAALLNEQTAAPAIANWTRCLSGHSALQPTAQHSPDTDAGPKQAPPPPSLSPHHHSDHTAQGNPCKSTTTPGPTTAATSKHARILSSSTQQPTQTPPAALENRQIPPPSPSPSTAAGTYIQDPSLGILLPGTITPTATPSNTSSNASISTAVIVTIVLGTIAGVVTVSLVVILINMQLRRRRRRGGQPCSPTESDKKGLSANASSTVLNSPGLASPFPKMTTSTPPMAPGTEIPAKGGNDVRLDELRPPPRLGERRFHQITRSEGSIEVRPSRSLHHTRWGKPSSLGNIPSAKDMPSYYVGDGQTHDHASPDSRAPGRSRQYNLFPTRTTPPAIKTHKPAASTSTTSTLQGTGVTPPRTPKSGVLSPVNGLVSPGPPPTRALPSPPLKYWQVNPLSPPLDSQMDHVRPEEIGVAIGSPTTEERREKRPRLDESDMERLGGTYSPFRR</sequence>
<dbReference type="RefSeq" id="XP_014543320.1">
    <property type="nucleotide sequence ID" value="XM_014687834.1"/>
</dbReference>
<feature type="compositionally biased region" description="Low complexity" evidence="1">
    <location>
        <begin position="136"/>
        <end position="147"/>
    </location>
</feature>